<dbReference type="AlphaFoldDB" id="A0A1I7X9Q9"/>
<keyword evidence="1" id="KW-0812">Transmembrane</keyword>
<evidence type="ECO:0000313" key="3">
    <source>
        <dbReference type="WBParaSite" id="Hba_14253"/>
    </source>
</evidence>
<keyword evidence="2" id="KW-1185">Reference proteome</keyword>
<sequence length="97" mass="11162">MGEKRVKGRKNKWKELNSFDVYSSPATASMESLLYKMRLSGLMLIFVDIFILLSIYTVLRKETGEKNFLDKYSSTFTLGNNISQELLNIAYLLAKII</sequence>
<keyword evidence="1" id="KW-0472">Membrane</keyword>
<evidence type="ECO:0000256" key="1">
    <source>
        <dbReference type="SAM" id="Phobius"/>
    </source>
</evidence>
<evidence type="ECO:0000313" key="2">
    <source>
        <dbReference type="Proteomes" id="UP000095283"/>
    </source>
</evidence>
<dbReference type="WBParaSite" id="Hba_14253">
    <property type="protein sequence ID" value="Hba_14253"/>
    <property type="gene ID" value="Hba_14253"/>
</dbReference>
<protein>
    <submittedName>
        <fullName evidence="3">Uncharacterized protein</fullName>
    </submittedName>
</protein>
<accession>A0A1I7X9Q9</accession>
<reference evidence="3" key="1">
    <citation type="submission" date="2016-11" db="UniProtKB">
        <authorList>
            <consortium name="WormBaseParasite"/>
        </authorList>
    </citation>
    <scope>IDENTIFICATION</scope>
</reference>
<feature type="transmembrane region" description="Helical" evidence="1">
    <location>
        <begin position="39"/>
        <end position="59"/>
    </location>
</feature>
<keyword evidence="1" id="KW-1133">Transmembrane helix</keyword>
<organism evidence="2 3">
    <name type="scientific">Heterorhabditis bacteriophora</name>
    <name type="common">Entomopathogenic nematode worm</name>
    <dbReference type="NCBI Taxonomy" id="37862"/>
    <lineage>
        <taxon>Eukaryota</taxon>
        <taxon>Metazoa</taxon>
        <taxon>Ecdysozoa</taxon>
        <taxon>Nematoda</taxon>
        <taxon>Chromadorea</taxon>
        <taxon>Rhabditida</taxon>
        <taxon>Rhabditina</taxon>
        <taxon>Rhabditomorpha</taxon>
        <taxon>Strongyloidea</taxon>
        <taxon>Heterorhabditidae</taxon>
        <taxon>Heterorhabditis</taxon>
    </lineage>
</organism>
<name>A0A1I7X9Q9_HETBA</name>
<proteinExistence type="predicted"/>
<dbReference type="Proteomes" id="UP000095283">
    <property type="component" value="Unplaced"/>
</dbReference>